<dbReference type="Pfam" id="PF07795">
    <property type="entry name" value="DUF1635"/>
    <property type="match status" value="1"/>
</dbReference>
<sequence length="135" mass="15768">MWMMMEKESALMVSEKKAVENEQTMHKLVDLLKKAWKERDEAKEQLQRLLSVNDHIELTSTVLDSYYNMQIDNLYVKSAQKPLPEKGKLKQAVQAAGPLLKTLLDESTPPQPRQPRRVGKILHLFLVTWKTRKLR</sequence>
<gene>
    <name evidence="1" type="ORF">FNV43_RR15949</name>
</gene>
<evidence type="ECO:0000313" key="1">
    <source>
        <dbReference type="EMBL" id="KAF3442033.1"/>
    </source>
</evidence>
<proteinExistence type="predicted"/>
<dbReference type="AlphaFoldDB" id="A0A8K0GXQ3"/>
<protein>
    <submittedName>
        <fullName evidence="1">Uncharacterized protein</fullName>
    </submittedName>
</protein>
<evidence type="ECO:0000313" key="2">
    <source>
        <dbReference type="Proteomes" id="UP000796880"/>
    </source>
</evidence>
<organism evidence="1 2">
    <name type="scientific">Rhamnella rubrinervis</name>
    <dbReference type="NCBI Taxonomy" id="2594499"/>
    <lineage>
        <taxon>Eukaryota</taxon>
        <taxon>Viridiplantae</taxon>
        <taxon>Streptophyta</taxon>
        <taxon>Embryophyta</taxon>
        <taxon>Tracheophyta</taxon>
        <taxon>Spermatophyta</taxon>
        <taxon>Magnoliopsida</taxon>
        <taxon>eudicotyledons</taxon>
        <taxon>Gunneridae</taxon>
        <taxon>Pentapetalae</taxon>
        <taxon>rosids</taxon>
        <taxon>fabids</taxon>
        <taxon>Rosales</taxon>
        <taxon>Rhamnaceae</taxon>
        <taxon>rhamnoid group</taxon>
        <taxon>Rhamneae</taxon>
        <taxon>Rhamnella</taxon>
    </lineage>
</organism>
<dbReference type="Proteomes" id="UP000796880">
    <property type="component" value="Unassembled WGS sequence"/>
</dbReference>
<name>A0A8K0GXQ3_9ROSA</name>
<dbReference type="OrthoDB" id="778241at2759"/>
<comment type="caution">
    <text evidence="1">The sequence shown here is derived from an EMBL/GenBank/DDBJ whole genome shotgun (WGS) entry which is preliminary data.</text>
</comment>
<keyword evidence="2" id="KW-1185">Reference proteome</keyword>
<dbReference type="InterPro" id="IPR012862">
    <property type="entry name" value="DUF1635"/>
</dbReference>
<reference evidence="1" key="1">
    <citation type="submission" date="2020-03" db="EMBL/GenBank/DDBJ databases">
        <title>A high-quality chromosome-level genome assembly of a woody plant with both climbing and erect habits, Rhamnella rubrinervis.</title>
        <authorList>
            <person name="Lu Z."/>
            <person name="Yang Y."/>
            <person name="Zhu X."/>
            <person name="Sun Y."/>
        </authorList>
    </citation>
    <scope>NUCLEOTIDE SEQUENCE</scope>
    <source>
        <strain evidence="1">BYM</strain>
        <tissue evidence="1">Leaf</tissue>
    </source>
</reference>
<accession>A0A8K0GXQ3</accession>
<dbReference type="EMBL" id="VOIH02000007">
    <property type="protein sequence ID" value="KAF3442033.1"/>
    <property type="molecule type" value="Genomic_DNA"/>
</dbReference>
<dbReference type="PANTHER" id="PTHR33431">
    <property type="entry name" value="ENABLED-LIKE PROTEIN (DUF1635)"/>
    <property type="match status" value="1"/>
</dbReference>
<dbReference type="PANTHER" id="PTHR33431:SF2">
    <property type="entry name" value="CAMP-DEPENDENT PROTEIN KINASE CATALYTIC SUBUNIT-LIKE"/>
    <property type="match status" value="1"/>
</dbReference>